<organism evidence="2 3">
    <name type="scientific">Cirrhinus mrigala</name>
    <name type="common">Mrigala</name>
    <dbReference type="NCBI Taxonomy" id="683832"/>
    <lineage>
        <taxon>Eukaryota</taxon>
        <taxon>Metazoa</taxon>
        <taxon>Chordata</taxon>
        <taxon>Craniata</taxon>
        <taxon>Vertebrata</taxon>
        <taxon>Euteleostomi</taxon>
        <taxon>Actinopterygii</taxon>
        <taxon>Neopterygii</taxon>
        <taxon>Teleostei</taxon>
        <taxon>Ostariophysi</taxon>
        <taxon>Cypriniformes</taxon>
        <taxon>Cyprinidae</taxon>
        <taxon>Labeoninae</taxon>
        <taxon>Labeonini</taxon>
        <taxon>Cirrhinus</taxon>
    </lineage>
</organism>
<dbReference type="Proteomes" id="UP001529510">
    <property type="component" value="Unassembled WGS sequence"/>
</dbReference>
<feature type="compositionally biased region" description="Polar residues" evidence="1">
    <location>
        <begin position="224"/>
        <end position="238"/>
    </location>
</feature>
<evidence type="ECO:0000313" key="2">
    <source>
        <dbReference type="EMBL" id="KAL0151636.1"/>
    </source>
</evidence>
<dbReference type="EMBL" id="JAMKFB020000233">
    <property type="protein sequence ID" value="KAL0151636.1"/>
    <property type="molecule type" value="Genomic_DNA"/>
</dbReference>
<name>A0ABD0MSU8_CIRMR</name>
<accession>A0ABD0MSU8</accession>
<protein>
    <submittedName>
        <fullName evidence="2">Uncharacterized protein</fullName>
    </submittedName>
</protein>
<evidence type="ECO:0000256" key="1">
    <source>
        <dbReference type="SAM" id="MobiDB-lite"/>
    </source>
</evidence>
<evidence type="ECO:0000313" key="3">
    <source>
        <dbReference type="Proteomes" id="UP001529510"/>
    </source>
</evidence>
<keyword evidence="3" id="KW-1185">Reference proteome</keyword>
<reference evidence="2 3" key="1">
    <citation type="submission" date="2024-05" db="EMBL/GenBank/DDBJ databases">
        <title>Genome sequencing and assembly of Indian major carp, Cirrhinus mrigala (Hamilton, 1822).</title>
        <authorList>
            <person name="Mohindra V."/>
            <person name="Chowdhury L.M."/>
            <person name="Lal K."/>
            <person name="Jena J.K."/>
        </authorList>
    </citation>
    <scope>NUCLEOTIDE SEQUENCE [LARGE SCALE GENOMIC DNA]</scope>
    <source>
        <strain evidence="2">CM1030</strain>
        <tissue evidence="2">Blood</tissue>
    </source>
</reference>
<comment type="caution">
    <text evidence="2">The sequence shown here is derived from an EMBL/GenBank/DDBJ whole genome shotgun (WGS) entry which is preliminary data.</text>
</comment>
<proteinExistence type="predicted"/>
<feature type="region of interest" description="Disordered" evidence="1">
    <location>
        <begin position="256"/>
        <end position="281"/>
    </location>
</feature>
<dbReference type="AlphaFoldDB" id="A0ABD0MSU8"/>
<feature type="region of interest" description="Disordered" evidence="1">
    <location>
        <begin position="211"/>
        <end position="242"/>
    </location>
</feature>
<sequence>MRHFLPKRSSSATATSCFKPAPAEQLAKPVQEPEPRQWLDAFLKRQGTLAQADAGSDTSDIVVIHWTGRAGGKVSTRPPSVHSKTEVVHTLVQSKSNHVLHSQFHTMRGITDAFKSELEPSSQSLPGLCGSPGPLESKQGVTMGIIYRRKVVSTDAFKMGWGALDAPSSNGSEDLGDLWQGRGPLLSLKRQLSLLNLFFKRQGHIDPRLAQPPLLRLSPDSFDPPSNQANQGTQIQSPPSGPALVESALVLRAVSAANSSPVAHSTKPPLSGEQKNLAPPT</sequence>
<gene>
    <name evidence="2" type="ORF">M9458_053037</name>
</gene>
<feature type="region of interest" description="Disordered" evidence="1">
    <location>
        <begin position="1"/>
        <end position="32"/>
    </location>
</feature>